<dbReference type="EMBL" id="BMWV01000009">
    <property type="protein sequence ID" value="GGY53403.1"/>
    <property type="molecule type" value="Genomic_DNA"/>
</dbReference>
<evidence type="ECO:0000256" key="4">
    <source>
        <dbReference type="ARBA" id="ARBA00022679"/>
    </source>
</evidence>
<dbReference type="GO" id="GO:0004021">
    <property type="term" value="F:L-alanine:2-oxoglutarate aminotransferase activity"/>
    <property type="evidence" value="ECO:0007669"/>
    <property type="project" value="UniProtKB-EC"/>
</dbReference>
<reference evidence="8" key="2">
    <citation type="submission" date="2022-12" db="EMBL/GenBank/DDBJ databases">
        <authorList>
            <person name="Sun Q."/>
            <person name="Kim S."/>
        </authorList>
    </citation>
    <scope>NUCLEOTIDE SEQUENCE</scope>
    <source>
        <strain evidence="8">KCTC 12343</strain>
    </source>
</reference>
<dbReference type="EC" id="2.6.1.2" evidence="6"/>
<evidence type="ECO:0000259" key="7">
    <source>
        <dbReference type="Pfam" id="PF00155"/>
    </source>
</evidence>
<dbReference type="InterPro" id="IPR015424">
    <property type="entry name" value="PyrdxlP-dep_Trfase"/>
</dbReference>
<keyword evidence="5" id="KW-0663">Pyridoxal phosphate</keyword>
<comment type="cofactor">
    <cofactor evidence="1">
        <name>pyridoxal 5'-phosphate</name>
        <dbReference type="ChEBI" id="CHEBI:597326"/>
    </cofactor>
</comment>
<keyword evidence="4" id="KW-0808">Transferase</keyword>
<sequence length="427" mass="47659">MQHWYFALRATLAFPGMILRPIQKSNKLAEVCYEIRGPVPEKARQMEEEGHKITKLNIGNLAVFGFDPPDEIVQDMKIQLPNAAGYTDSKGMFAPRKAVVHYTQGKNIAGVTIDDVYLGNGASELIVMSMNALLNNGDEVLVPAPDYPLWTAAVSLSGGRPVHYICDEQQDWFPDIDDIRKKITPNTRAIVVINPNNPTGALYPDEVLLQIIELARQHQLIIYADEIYDKVLYDGARHTSIASLCEDVLCVTFNGLSKNYRACGYRAGWMVVSGEKRHARDYIEGLNMLASMRLCANAPGQFAIQTALGGYQSIQDLVGPGGRLLKQRDLAYQLLTDIPGVSVVKPKAALYMFPRLDPKIYPIADDQQFAYDLLAETKVLIVQGTGFNWIAPDHFRVVFLPNTDDMTEAFGRIARFLEGYRRKHGHG</sequence>
<evidence type="ECO:0000313" key="8">
    <source>
        <dbReference type="EMBL" id="GGY53403.1"/>
    </source>
</evidence>
<evidence type="ECO:0000313" key="9">
    <source>
        <dbReference type="Proteomes" id="UP000628442"/>
    </source>
</evidence>
<protein>
    <recommendedName>
        <fullName evidence="6">alanine transaminase</fullName>
        <ecNumber evidence="6">2.6.1.2</ecNumber>
    </recommendedName>
</protein>
<name>A0AA87XZS4_9BURK</name>
<dbReference type="InterPro" id="IPR015421">
    <property type="entry name" value="PyrdxlP-dep_Trfase_major"/>
</dbReference>
<keyword evidence="3 8" id="KW-0032">Aminotransferase</keyword>
<gene>
    <name evidence="8" type="ORF">GCM10007387_39730</name>
</gene>
<comment type="similarity">
    <text evidence="2">Belongs to the class-I pyridoxal-phosphate-dependent aminotransferase family.</text>
</comment>
<dbReference type="InterPro" id="IPR004839">
    <property type="entry name" value="Aminotransferase_I/II_large"/>
</dbReference>
<evidence type="ECO:0000256" key="3">
    <source>
        <dbReference type="ARBA" id="ARBA00022576"/>
    </source>
</evidence>
<organism evidence="8 9">
    <name type="scientific">Pseudoduganella albidiflava</name>
    <dbReference type="NCBI Taxonomy" id="321983"/>
    <lineage>
        <taxon>Bacteria</taxon>
        <taxon>Pseudomonadati</taxon>
        <taxon>Pseudomonadota</taxon>
        <taxon>Betaproteobacteria</taxon>
        <taxon>Burkholderiales</taxon>
        <taxon>Oxalobacteraceae</taxon>
        <taxon>Telluria group</taxon>
        <taxon>Pseudoduganella</taxon>
    </lineage>
</organism>
<dbReference type="PANTHER" id="PTHR43488:SF2">
    <property type="entry name" value="GLUTAMATE-PYRUVATE AMINOTRANSFERASE ALAA"/>
    <property type="match status" value="1"/>
</dbReference>
<dbReference type="Gene3D" id="3.40.640.10">
    <property type="entry name" value="Type I PLP-dependent aspartate aminotransferase-like (Major domain)"/>
    <property type="match status" value="1"/>
</dbReference>
<dbReference type="Gene3D" id="3.90.1150.10">
    <property type="entry name" value="Aspartate Aminotransferase, domain 1"/>
    <property type="match status" value="1"/>
</dbReference>
<reference evidence="8" key="1">
    <citation type="journal article" date="2014" name="Int. J. Syst. Evol. Microbiol.">
        <title>Complete genome sequence of Corynebacterium casei LMG S-19264T (=DSM 44701T), isolated from a smear-ripened cheese.</title>
        <authorList>
            <consortium name="US DOE Joint Genome Institute (JGI-PGF)"/>
            <person name="Walter F."/>
            <person name="Albersmeier A."/>
            <person name="Kalinowski J."/>
            <person name="Ruckert C."/>
        </authorList>
    </citation>
    <scope>NUCLEOTIDE SEQUENCE</scope>
    <source>
        <strain evidence="8">KCTC 12343</strain>
    </source>
</reference>
<comment type="caution">
    <text evidence="8">The sequence shown here is derived from an EMBL/GenBank/DDBJ whole genome shotgun (WGS) entry which is preliminary data.</text>
</comment>
<dbReference type="GO" id="GO:0030170">
    <property type="term" value="F:pyridoxal phosphate binding"/>
    <property type="evidence" value="ECO:0007669"/>
    <property type="project" value="InterPro"/>
</dbReference>
<evidence type="ECO:0000256" key="1">
    <source>
        <dbReference type="ARBA" id="ARBA00001933"/>
    </source>
</evidence>
<dbReference type="Proteomes" id="UP000628442">
    <property type="component" value="Unassembled WGS sequence"/>
</dbReference>
<evidence type="ECO:0000256" key="2">
    <source>
        <dbReference type="ARBA" id="ARBA00007441"/>
    </source>
</evidence>
<evidence type="ECO:0000256" key="6">
    <source>
        <dbReference type="ARBA" id="ARBA00026106"/>
    </source>
</evidence>
<proteinExistence type="inferred from homology"/>
<evidence type="ECO:0000256" key="5">
    <source>
        <dbReference type="ARBA" id="ARBA00022898"/>
    </source>
</evidence>
<dbReference type="CDD" id="cd00609">
    <property type="entry name" value="AAT_like"/>
    <property type="match status" value="1"/>
</dbReference>
<dbReference type="Pfam" id="PF00155">
    <property type="entry name" value="Aminotran_1_2"/>
    <property type="match status" value="1"/>
</dbReference>
<dbReference type="PANTHER" id="PTHR43488">
    <property type="entry name" value="GLUTAMATE-PYRUVATE AMINOTRANSFERASE ALAA"/>
    <property type="match status" value="1"/>
</dbReference>
<dbReference type="SUPFAM" id="SSF53383">
    <property type="entry name" value="PLP-dependent transferases"/>
    <property type="match status" value="1"/>
</dbReference>
<feature type="domain" description="Aminotransferase class I/classII large" evidence="7">
    <location>
        <begin position="52"/>
        <end position="412"/>
    </location>
</feature>
<dbReference type="InterPro" id="IPR051926">
    <property type="entry name" value="Ala_Aminotransferase"/>
</dbReference>
<dbReference type="InterPro" id="IPR015422">
    <property type="entry name" value="PyrdxlP-dep_Trfase_small"/>
</dbReference>
<accession>A0AA87XZS4</accession>
<dbReference type="AlphaFoldDB" id="A0AA87XZS4"/>